<proteinExistence type="predicted"/>
<feature type="domain" description="Uroporphyrinogen decarboxylase (URO-D)" evidence="1">
    <location>
        <begin position="1"/>
        <end position="138"/>
    </location>
</feature>
<comment type="caution">
    <text evidence="2">The sequence shown here is derived from an EMBL/GenBank/DDBJ whole genome shotgun (WGS) entry which is preliminary data.</text>
</comment>
<dbReference type="Pfam" id="PF01208">
    <property type="entry name" value="URO-D"/>
    <property type="match status" value="1"/>
</dbReference>
<dbReference type="InterPro" id="IPR038071">
    <property type="entry name" value="UROD/MetE-like_sf"/>
</dbReference>
<feature type="non-terminal residue" evidence="2">
    <location>
        <position position="1"/>
    </location>
</feature>
<name>X1L3B6_9ZZZZ</name>
<dbReference type="Gene3D" id="3.20.20.210">
    <property type="match status" value="1"/>
</dbReference>
<sequence length="145" mass="16305">SPELFEELYVPFFKEQNRWIHTHTSWKTWQHTCGSVPHIIPMLIETGLDVLNPVQTSAAGMDPRRLKSEFGDRITFWGGGVDTQKTLPFGAREEVIKEVTERVKIFGPGGGFLFNPIHNIQQATPPENIVAAFDTARQAGVYPIT</sequence>
<dbReference type="GO" id="GO:0006779">
    <property type="term" value="P:porphyrin-containing compound biosynthetic process"/>
    <property type="evidence" value="ECO:0007669"/>
    <property type="project" value="InterPro"/>
</dbReference>
<dbReference type="InterPro" id="IPR000257">
    <property type="entry name" value="Uroporphyrinogen_deCOase"/>
</dbReference>
<dbReference type="GO" id="GO:0004853">
    <property type="term" value="F:uroporphyrinogen decarboxylase activity"/>
    <property type="evidence" value="ECO:0007669"/>
    <property type="project" value="InterPro"/>
</dbReference>
<dbReference type="EMBL" id="BARU01041512">
    <property type="protein sequence ID" value="GAH88668.1"/>
    <property type="molecule type" value="Genomic_DNA"/>
</dbReference>
<reference evidence="2" key="1">
    <citation type="journal article" date="2014" name="Front. Microbiol.">
        <title>High frequency of phylogenetically diverse reductive dehalogenase-homologous genes in deep subseafloor sedimentary metagenomes.</title>
        <authorList>
            <person name="Kawai M."/>
            <person name="Futagami T."/>
            <person name="Toyoda A."/>
            <person name="Takaki Y."/>
            <person name="Nishi S."/>
            <person name="Hori S."/>
            <person name="Arai W."/>
            <person name="Tsubouchi T."/>
            <person name="Morono Y."/>
            <person name="Uchiyama I."/>
            <person name="Ito T."/>
            <person name="Fujiyama A."/>
            <person name="Inagaki F."/>
            <person name="Takami H."/>
        </authorList>
    </citation>
    <scope>NUCLEOTIDE SEQUENCE</scope>
    <source>
        <strain evidence="2">Expedition CK06-06</strain>
    </source>
</reference>
<dbReference type="SUPFAM" id="SSF51726">
    <property type="entry name" value="UROD/MetE-like"/>
    <property type="match status" value="1"/>
</dbReference>
<evidence type="ECO:0000259" key="1">
    <source>
        <dbReference type="Pfam" id="PF01208"/>
    </source>
</evidence>
<gene>
    <name evidence="2" type="ORF">S03H2_63989</name>
</gene>
<evidence type="ECO:0000313" key="2">
    <source>
        <dbReference type="EMBL" id="GAH88668.1"/>
    </source>
</evidence>
<organism evidence="2">
    <name type="scientific">marine sediment metagenome</name>
    <dbReference type="NCBI Taxonomy" id="412755"/>
    <lineage>
        <taxon>unclassified sequences</taxon>
        <taxon>metagenomes</taxon>
        <taxon>ecological metagenomes</taxon>
    </lineage>
</organism>
<dbReference type="AlphaFoldDB" id="X1L3B6"/>
<accession>X1L3B6</accession>
<protein>
    <recommendedName>
        <fullName evidence="1">Uroporphyrinogen decarboxylase (URO-D) domain-containing protein</fullName>
    </recommendedName>
</protein>